<gene>
    <name evidence="2" type="ORF">CAEBREN_23076</name>
</gene>
<proteinExistence type="predicted"/>
<dbReference type="EMBL" id="GL379875">
    <property type="protein sequence ID" value="EGT59187.1"/>
    <property type="molecule type" value="Genomic_DNA"/>
</dbReference>
<feature type="region of interest" description="Disordered" evidence="1">
    <location>
        <begin position="236"/>
        <end position="270"/>
    </location>
</feature>
<sequence>MNALCKSRGSAMYVQFEVAPSGASNIGRIEYEYFRPGKPFLVTTYNSRKEFGIKMSSRHFTAWDDKIVTPTKSQLPYFLHHPELGTLLEASKKAPPHPFDYVNLRTSGKYAYEAFDVAEKQKYPIESILVLPGGKLQICWPITPKFEEEKNEESDTSCKERACKRKISVLKGDLNAANFKRRKFERCIKFLKKDKVWMEEELRLLSYVRGENPTPEVKQGFIQYWVNSLPECQEPLPSPPPLVPRAASGPRPASSGSGITSWASRFKSPHSRNPIPGAAAIAAAAHAAAARAVAARAAATPAPGSGASSSSRSVSPPARRPKAARAVRAVASPAPSSGASSSNRSVSPHSRRPIPGAAAIAAAARAAAARAAASPAPGSGSSSSSRSVSPPARRPEAAPAVRAAASPAPGSGASSSSRSVSPPARRPEAAPAAPAVARPAARAAASPAPGSGESSSSRSVSSPARRQEAALAAPSAAPPAVPVAARPVAPAAAAQAAPAAALAAHPAAAPPAAPAAAPPAAPVAASPAVPAAARPAAPAAARPAVPNAARPAVPAAAPRAVPDRYPNYYQRRRLLPIFPREFDVITLSSDNDEDSVDDNVSEEADDDDSIH</sequence>
<dbReference type="HOGENOM" id="CLU_447071_0_0_1"/>
<dbReference type="OMA" id="SCKERAC"/>
<dbReference type="AlphaFoldDB" id="G0NFA7"/>
<feature type="compositionally biased region" description="Low complexity" evidence="1">
    <location>
        <begin position="326"/>
        <end position="353"/>
    </location>
</feature>
<feature type="region of interest" description="Disordered" evidence="1">
    <location>
        <begin position="372"/>
        <end position="480"/>
    </location>
</feature>
<evidence type="ECO:0000313" key="2">
    <source>
        <dbReference type="EMBL" id="EGT59187.1"/>
    </source>
</evidence>
<keyword evidence="3" id="KW-1185">Reference proteome</keyword>
<organism evidence="3">
    <name type="scientific">Caenorhabditis brenneri</name>
    <name type="common">Nematode worm</name>
    <dbReference type="NCBI Taxonomy" id="135651"/>
    <lineage>
        <taxon>Eukaryota</taxon>
        <taxon>Metazoa</taxon>
        <taxon>Ecdysozoa</taxon>
        <taxon>Nematoda</taxon>
        <taxon>Chromadorea</taxon>
        <taxon>Rhabditida</taxon>
        <taxon>Rhabditina</taxon>
        <taxon>Rhabditomorpha</taxon>
        <taxon>Rhabditoidea</taxon>
        <taxon>Rhabditidae</taxon>
        <taxon>Peloderinae</taxon>
        <taxon>Caenorhabditis</taxon>
    </lineage>
</organism>
<feature type="compositionally biased region" description="Low complexity" evidence="1">
    <location>
        <begin position="522"/>
        <end position="560"/>
    </location>
</feature>
<reference evidence="3" key="1">
    <citation type="submission" date="2011-07" db="EMBL/GenBank/DDBJ databases">
        <authorList>
            <consortium name="Caenorhabditis brenneri Sequencing and Analysis Consortium"/>
            <person name="Wilson R.K."/>
        </authorList>
    </citation>
    <scope>NUCLEOTIDE SEQUENCE [LARGE SCALE GENOMIC DNA]</scope>
    <source>
        <strain evidence="3">PB2801</strain>
    </source>
</reference>
<feature type="compositionally biased region" description="Low complexity" evidence="1">
    <location>
        <begin position="300"/>
        <end position="317"/>
    </location>
</feature>
<evidence type="ECO:0000256" key="1">
    <source>
        <dbReference type="SAM" id="MobiDB-lite"/>
    </source>
</evidence>
<feature type="compositionally biased region" description="Acidic residues" evidence="1">
    <location>
        <begin position="590"/>
        <end position="611"/>
    </location>
</feature>
<feature type="region of interest" description="Disordered" evidence="1">
    <location>
        <begin position="510"/>
        <end position="561"/>
    </location>
</feature>
<protein>
    <submittedName>
        <fullName evidence="2">Uncharacterized protein</fullName>
    </submittedName>
</protein>
<evidence type="ECO:0000313" key="3">
    <source>
        <dbReference type="Proteomes" id="UP000008068"/>
    </source>
</evidence>
<dbReference type="Proteomes" id="UP000008068">
    <property type="component" value="Unassembled WGS sequence"/>
</dbReference>
<feature type="region of interest" description="Disordered" evidence="1">
    <location>
        <begin position="588"/>
        <end position="611"/>
    </location>
</feature>
<name>G0NFA7_CAEBE</name>
<feature type="compositionally biased region" description="Low complexity" evidence="1">
    <location>
        <begin position="372"/>
        <end position="475"/>
    </location>
</feature>
<feature type="region of interest" description="Disordered" evidence="1">
    <location>
        <begin position="300"/>
        <end position="353"/>
    </location>
</feature>
<dbReference type="InParanoid" id="G0NFA7"/>
<accession>G0NFA7</accession>
<feature type="compositionally biased region" description="Pro residues" evidence="1">
    <location>
        <begin position="510"/>
        <end position="521"/>
    </location>
</feature>
<feature type="compositionally biased region" description="Low complexity" evidence="1">
    <location>
        <begin position="244"/>
        <end position="258"/>
    </location>
</feature>